<keyword evidence="8" id="KW-1278">Translocase</keyword>
<feature type="domain" description="ABC transporter" evidence="10">
    <location>
        <begin position="5"/>
        <end position="233"/>
    </location>
</feature>
<dbReference type="Proteomes" id="UP000503447">
    <property type="component" value="Chromosome"/>
</dbReference>
<comment type="subcellular location">
    <subcellularLocation>
        <location evidence="1">Cell membrane</location>
    </subcellularLocation>
</comment>
<dbReference type="InterPro" id="IPR003593">
    <property type="entry name" value="AAA+_ATPase"/>
</dbReference>
<dbReference type="GO" id="GO:0016887">
    <property type="term" value="F:ATP hydrolysis activity"/>
    <property type="evidence" value="ECO:0007669"/>
    <property type="project" value="InterPro"/>
</dbReference>
<name>A0A6M5YGE1_9BACT</name>
<keyword evidence="12" id="KW-1185">Reference proteome</keyword>
<reference evidence="12" key="1">
    <citation type="submission" date="2020-05" db="EMBL/GenBank/DDBJ databases">
        <title>Frigoriglobus tundricola gen. nov., sp. nov., a psychrotolerant cellulolytic planctomycete of the family Gemmataceae with two divergent copies of 16S rRNA gene.</title>
        <authorList>
            <person name="Kulichevskaya I.S."/>
            <person name="Ivanova A.A."/>
            <person name="Naumoff D.G."/>
            <person name="Beletsky A.V."/>
            <person name="Rijpstra W.I.C."/>
            <person name="Sinninghe Damste J.S."/>
            <person name="Mardanov A.V."/>
            <person name="Ravin N.V."/>
            <person name="Dedysh S.N."/>
        </authorList>
    </citation>
    <scope>NUCLEOTIDE SEQUENCE [LARGE SCALE GENOMIC DNA]</scope>
    <source>
        <strain evidence="12">PL17</strain>
    </source>
</reference>
<dbReference type="GO" id="GO:0005524">
    <property type="term" value="F:ATP binding"/>
    <property type="evidence" value="ECO:0007669"/>
    <property type="project" value="UniProtKB-KW"/>
</dbReference>
<dbReference type="EMBL" id="CP053452">
    <property type="protein sequence ID" value="QJW93087.1"/>
    <property type="molecule type" value="Genomic_DNA"/>
</dbReference>
<dbReference type="PANTHER" id="PTHR42711">
    <property type="entry name" value="ABC TRANSPORTER ATP-BINDING PROTEIN"/>
    <property type="match status" value="1"/>
</dbReference>
<dbReference type="SMART" id="SM00382">
    <property type="entry name" value="AAA"/>
    <property type="match status" value="1"/>
</dbReference>
<dbReference type="SUPFAM" id="SSF52540">
    <property type="entry name" value="P-loop containing nucleoside triphosphate hydrolases"/>
    <property type="match status" value="1"/>
</dbReference>
<evidence type="ECO:0000256" key="2">
    <source>
        <dbReference type="ARBA" id="ARBA00005417"/>
    </source>
</evidence>
<keyword evidence="7 11" id="KW-0067">ATP-binding</keyword>
<evidence type="ECO:0000259" key="10">
    <source>
        <dbReference type="PROSITE" id="PS50893"/>
    </source>
</evidence>
<keyword evidence="5" id="KW-1003">Cell membrane</keyword>
<sequence>MPSAIRVQNLVKTYPGRPPVEAVRGLDLEVGVGECFGLLGPNGAGKTTTLEIIEGLLDPTAGAVEVLGLRWGESDAAIRSKIGISLQETRLSDKLTVRETVALFRSFYGSGLTPDGAIARVGLDEKAGSYVDKLSGGQRQRLAVATALVGEPELLFLDEPTTGLDPQSRRQLWDVIRTQKELGRTVVVTTHYMDEAERLCDRVAVIDHGRTIALGTPAELIARVGGEHVIDLDVAADSPARPAVADLTELPTVTSAREVGTRFTLAAGEPHRALPALLDFVRAAGVKITGLTTRTATLEDVFVTLTGRHLRDSD</sequence>
<dbReference type="PROSITE" id="PS00211">
    <property type="entry name" value="ABC_TRANSPORTER_1"/>
    <property type="match status" value="1"/>
</dbReference>
<keyword evidence="3" id="KW-0813">Transport</keyword>
<dbReference type="FunFam" id="3.40.50.300:FF:000589">
    <property type="entry name" value="ABC transporter, ATP-binding subunit"/>
    <property type="match status" value="1"/>
</dbReference>
<evidence type="ECO:0000256" key="1">
    <source>
        <dbReference type="ARBA" id="ARBA00004236"/>
    </source>
</evidence>
<keyword evidence="6" id="KW-0547">Nucleotide-binding</keyword>
<evidence type="ECO:0000256" key="3">
    <source>
        <dbReference type="ARBA" id="ARBA00022448"/>
    </source>
</evidence>
<evidence type="ECO:0000256" key="4">
    <source>
        <dbReference type="ARBA" id="ARBA00022458"/>
    </source>
</evidence>
<gene>
    <name evidence="11" type="ORF">FTUN_0589</name>
</gene>
<dbReference type="InterPro" id="IPR017871">
    <property type="entry name" value="ABC_transporter-like_CS"/>
</dbReference>
<evidence type="ECO:0000256" key="8">
    <source>
        <dbReference type="ARBA" id="ARBA00022967"/>
    </source>
</evidence>
<dbReference type="Pfam" id="PF00005">
    <property type="entry name" value="ABC_tran"/>
    <property type="match status" value="1"/>
</dbReference>
<dbReference type="PROSITE" id="PS50893">
    <property type="entry name" value="ABC_TRANSPORTER_2"/>
    <property type="match status" value="1"/>
</dbReference>
<evidence type="ECO:0000256" key="7">
    <source>
        <dbReference type="ARBA" id="ARBA00022840"/>
    </source>
</evidence>
<protein>
    <submittedName>
        <fullName evidence="11">Efflux ABC transporter, ATP-binding protein</fullName>
    </submittedName>
</protein>
<dbReference type="GO" id="GO:0005886">
    <property type="term" value="C:plasma membrane"/>
    <property type="evidence" value="ECO:0007669"/>
    <property type="project" value="UniProtKB-SubCell"/>
</dbReference>
<dbReference type="CDD" id="cd03230">
    <property type="entry name" value="ABC_DR_subfamily_A"/>
    <property type="match status" value="1"/>
</dbReference>
<keyword evidence="9" id="KW-0472">Membrane</keyword>
<evidence type="ECO:0000256" key="6">
    <source>
        <dbReference type="ARBA" id="ARBA00022741"/>
    </source>
</evidence>
<evidence type="ECO:0000313" key="12">
    <source>
        <dbReference type="Proteomes" id="UP000503447"/>
    </source>
</evidence>
<accession>A0A6M5YGE1</accession>
<dbReference type="InterPro" id="IPR050763">
    <property type="entry name" value="ABC_transporter_ATP-binding"/>
</dbReference>
<dbReference type="InterPro" id="IPR003439">
    <property type="entry name" value="ABC_transporter-like_ATP-bd"/>
</dbReference>
<evidence type="ECO:0000313" key="11">
    <source>
        <dbReference type="EMBL" id="QJW93087.1"/>
    </source>
</evidence>
<dbReference type="Gene3D" id="3.40.50.300">
    <property type="entry name" value="P-loop containing nucleotide triphosphate hydrolases"/>
    <property type="match status" value="1"/>
</dbReference>
<organism evidence="11 12">
    <name type="scientific">Frigoriglobus tundricola</name>
    <dbReference type="NCBI Taxonomy" id="2774151"/>
    <lineage>
        <taxon>Bacteria</taxon>
        <taxon>Pseudomonadati</taxon>
        <taxon>Planctomycetota</taxon>
        <taxon>Planctomycetia</taxon>
        <taxon>Gemmatales</taxon>
        <taxon>Gemmataceae</taxon>
        <taxon>Frigoriglobus</taxon>
    </lineage>
</organism>
<dbReference type="PANTHER" id="PTHR42711:SF5">
    <property type="entry name" value="ABC TRANSPORTER ATP-BINDING PROTEIN NATA"/>
    <property type="match status" value="1"/>
</dbReference>
<evidence type="ECO:0000256" key="5">
    <source>
        <dbReference type="ARBA" id="ARBA00022475"/>
    </source>
</evidence>
<evidence type="ECO:0000256" key="9">
    <source>
        <dbReference type="ARBA" id="ARBA00023136"/>
    </source>
</evidence>
<dbReference type="AlphaFoldDB" id="A0A6M5YGE1"/>
<dbReference type="RefSeq" id="WP_171469356.1">
    <property type="nucleotide sequence ID" value="NZ_CP053452.2"/>
</dbReference>
<dbReference type="InterPro" id="IPR027417">
    <property type="entry name" value="P-loop_NTPase"/>
</dbReference>
<proteinExistence type="inferred from homology"/>
<keyword evidence="4" id="KW-0536">Nodulation</keyword>
<comment type="similarity">
    <text evidence="2">Belongs to the ABC transporter superfamily.</text>
</comment>
<dbReference type="KEGG" id="ftj:FTUN_0589"/>